<sequence>MYKAQKKILLAGYKKSHAWLFTGIHVDNIFEIANNYAKWILKSENAIGDLLILKEKILKIEHARKITEFLRLTTSSCTQKVIIISHFESMTLSAANAMLKILEETNQLATIIIITKHAHQVISTIRSRCFNLHFPYIDESHEDSILISHYRELLESARDQTLFQRKLPDDVLKRLICFSFSRIIKYHHGLLDKEIFQTEKVLLKNLEKSKIFWHYRWLQISEVLAIERELNVEKNNLLKIVLASETL</sequence>
<dbReference type="Proteomes" id="UP000023755">
    <property type="component" value="Chromosome"/>
</dbReference>
<dbReference type="SUPFAM" id="SSF52540">
    <property type="entry name" value="P-loop containing nucleoside triphosphate hydrolases"/>
    <property type="match status" value="1"/>
</dbReference>
<dbReference type="InterPro" id="IPR050238">
    <property type="entry name" value="DNA_Rep/Repair_Clamp_Loader"/>
</dbReference>
<dbReference type="HOGENOM" id="CLU_1123597_0_0_5"/>
<reference evidence="1 2" key="1">
    <citation type="submission" date="2014-03" db="EMBL/GenBank/DDBJ databases">
        <title>Sequencing and Comparison of Genomes and Transcriptome Profiles of Human Ehrlichiosis Agents.</title>
        <authorList>
            <person name="Lin M."/>
            <person name="Daugherty S.C."/>
            <person name="Nagaraj S."/>
            <person name="Cheng Z."/>
            <person name="Xiong Q."/>
            <person name="Lin F.-Y."/>
            <person name="Sengamalay N."/>
            <person name="Ott S."/>
            <person name="Godinez A."/>
            <person name="Tallon L.J."/>
            <person name="Sadzewicz L."/>
            <person name="Fraser C.M."/>
            <person name="Dunning Hotopp J.C."/>
            <person name="Rikihisa Y."/>
        </authorList>
    </citation>
    <scope>NUCLEOTIDE SEQUENCE [LARGE SCALE GENOMIC DNA]</scope>
    <source>
        <strain evidence="1 2">Oregon</strain>
    </source>
</reference>
<proteinExistence type="predicted"/>
<name>X5HJP3_9RICK</name>
<organism evidence="1 2">
    <name type="scientific">Neorickettsia helminthoeca str. Oregon</name>
    <dbReference type="NCBI Taxonomy" id="1286528"/>
    <lineage>
        <taxon>Bacteria</taxon>
        <taxon>Pseudomonadati</taxon>
        <taxon>Pseudomonadota</taxon>
        <taxon>Alphaproteobacteria</taxon>
        <taxon>Rickettsiales</taxon>
        <taxon>Anaplasmataceae</taxon>
        <taxon>Neorickettsia</taxon>
    </lineage>
</organism>
<dbReference type="OrthoDB" id="9811073at2"/>
<dbReference type="EMBL" id="CP007481">
    <property type="protein sequence ID" value="AHX11314.1"/>
    <property type="molecule type" value="Genomic_DNA"/>
</dbReference>
<gene>
    <name evidence="1" type="ORF">NHE_0362</name>
</gene>
<dbReference type="PANTHER" id="PTHR11669">
    <property type="entry name" value="REPLICATION FACTOR C / DNA POLYMERASE III GAMMA-TAU SUBUNIT"/>
    <property type="match status" value="1"/>
</dbReference>
<dbReference type="RefSeq" id="WP_038559273.1">
    <property type="nucleotide sequence ID" value="NZ_CP007481.1"/>
</dbReference>
<dbReference type="KEGG" id="nhm:NHE_0362"/>
<dbReference type="STRING" id="1286528.NHE_0362"/>
<accession>X5HJP3</accession>
<dbReference type="InterPro" id="IPR027417">
    <property type="entry name" value="P-loop_NTPase"/>
</dbReference>
<dbReference type="GO" id="GO:0006261">
    <property type="term" value="P:DNA-templated DNA replication"/>
    <property type="evidence" value="ECO:0007669"/>
    <property type="project" value="TreeGrafter"/>
</dbReference>
<dbReference type="PANTHER" id="PTHR11669:SF8">
    <property type="entry name" value="DNA POLYMERASE III SUBUNIT DELTA"/>
    <property type="match status" value="1"/>
</dbReference>
<evidence type="ECO:0000313" key="1">
    <source>
        <dbReference type="EMBL" id="AHX11314.1"/>
    </source>
</evidence>
<dbReference type="Pfam" id="PF13177">
    <property type="entry name" value="DNA_pol3_delta2"/>
    <property type="match status" value="1"/>
</dbReference>
<evidence type="ECO:0000313" key="2">
    <source>
        <dbReference type="Proteomes" id="UP000023755"/>
    </source>
</evidence>
<dbReference type="Gene3D" id="3.40.50.300">
    <property type="entry name" value="P-loop containing nucleotide triphosphate hydrolases"/>
    <property type="match status" value="1"/>
</dbReference>
<keyword evidence="2" id="KW-1185">Reference proteome</keyword>
<protein>
    <submittedName>
        <fullName evidence="1">DNA polymerase III, delta subunit</fullName>
    </submittedName>
</protein>
<dbReference type="AlphaFoldDB" id="X5HJP3"/>